<evidence type="ECO:0000259" key="2">
    <source>
        <dbReference type="Pfam" id="PF13202"/>
    </source>
</evidence>
<dbReference type="AlphaFoldDB" id="A0A160U0J9"/>
<sequence length="183" mass="19527">MRNLALALSAAALVCLGAPASAGAEDEGDDLVRLPGQSYPGPTRRGAKANGHVPERLVAGGGLIVSFDANLDGNVTPEELATGIEAAFLEADSNKDGYLSPLEQLSWAESQPTRDDTLGNPARFDPNLDRRASFDEFDTVLTSLAADYASDSGIIHVADLKAPKPEKREETRFVRNDPPLRRN</sequence>
<reference evidence="3" key="1">
    <citation type="submission" date="2015-10" db="EMBL/GenBank/DDBJ databases">
        <authorList>
            <person name="Gilbert D.G."/>
        </authorList>
    </citation>
    <scope>NUCLEOTIDE SEQUENCE</scope>
</reference>
<dbReference type="Pfam" id="PF13202">
    <property type="entry name" value="EF-hand_5"/>
    <property type="match status" value="1"/>
</dbReference>
<protein>
    <recommendedName>
        <fullName evidence="2">EF-hand domain-containing protein</fullName>
    </recommendedName>
</protein>
<proteinExistence type="predicted"/>
<dbReference type="EMBL" id="CZQD01000034">
    <property type="protein sequence ID" value="CUS56961.1"/>
    <property type="molecule type" value="Genomic_DNA"/>
</dbReference>
<organism evidence="3">
    <name type="scientific">hydrothermal vent metagenome</name>
    <dbReference type="NCBI Taxonomy" id="652676"/>
    <lineage>
        <taxon>unclassified sequences</taxon>
        <taxon>metagenomes</taxon>
        <taxon>ecological metagenomes</taxon>
    </lineage>
</organism>
<gene>
    <name evidence="3" type="ORF">MGWOODY_Hyp1423</name>
</gene>
<name>A0A160U0J9_9ZZZZ</name>
<feature type="region of interest" description="Disordered" evidence="1">
    <location>
        <begin position="160"/>
        <end position="183"/>
    </location>
</feature>
<feature type="domain" description="EF-hand" evidence="2">
    <location>
        <begin position="84"/>
        <end position="103"/>
    </location>
</feature>
<accession>A0A160U0J9</accession>
<evidence type="ECO:0000313" key="3">
    <source>
        <dbReference type="EMBL" id="CUS56961.1"/>
    </source>
</evidence>
<evidence type="ECO:0000256" key="1">
    <source>
        <dbReference type="SAM" id="MobiDB-lite"/>
    </source>
</evidence>
<dbReference type="Gene3D" id="1.10.238.10">
    <property type="entry name" value="EF-hand"/>
    <property type="match status" value="1"/>
</dbReference>
<dbReference type="SUPFAM" id="SSF47473">
    <property type="entry name" value="EF-hand"/>
    <property type="match status" value="1"/>
</dbReference>
<dbReference type="GO" id="GO:0005509">
    <property type="term" value="F:calcium ion binding"/>
    <property type="evidence" value="ECO:0007669"/>
    <property type="project" value="InterPro"/>
</dbReference>
<dbReference type="InterPro" id="IPR011992">
    <property type="entry name" value="EF-hand-dom_pair"/>
</dbReference>
<dbReference type="InterPro" id="IPR002048">
    <property type="entry name" value="EF_hand_dom"/>
</dbReference>